<name>A0A8D9E8W8_9HEMI</name>
<protein>
    <submittedName>
        <fullName evidence="1">Uncharacterized protein</fullName>
    </submittedName>
</protein>
<sequence>MANSFSKGWNFSSSNNVIYCESGSVAQQHFIIIKKFPKFNNSTNFCSIFQGIFHPRTILLHYDKSVFLDSSALNWVWNYRTLVSYSPLRRKKQSWGKKEIFPFPITLIKISTFFS</sequence>
<dbReference type="EMBL" id="HBUF01476895">
    <property type="protein sequence ID" value="CAG6744851.1"/>
    <property type="molecule type" value="Transcribed_RNA"/>
</dbReference>
<evidence type="ECO:0000313" key="1">
    <source>
        <dbReference type="EMBL" id="CAG6744851.1"/>
    </source>
</evidence>
<organism evidence="1">
    <name type="scientific">Cacopsylla melanoneura</name>
    <dbReference type="NCBI Taxonomy" id="428564"/>
    <lineage>
        <taxon>Eukaryota</taxon>
        <taxon>Metazoa</taxon>
        <taxon>Ecdysozoa</taxon>
        <taxon>Arthropoda</taxon>
        <taxon>Hexapoda</taxon>
        <taxon>Insecta</taxon>
        <taxon>Pterygota</taxon>
        <taxon>Neoptera</taxon>
        <taxon>Paraneoptera</taxon>
        <taxon>Hemiptera</taxon>
        <taxon>Sternorrhyncha</taxon>
        <taxon>Psylloidea</taxon>
        <taxon>Psyllidae</taxon>
        <taxon>Psyllinae</taxon>
        <taxon>Cacopsylla</taxon>
    </lineage>
</organism>
<dbReference type="AlphaFoldDB" id="A0A8D9E8W8"/>
<accession>A0A8D9E8W8</accession>
<proteinExistence type="predicted"/>
<reference evidence="1" key="1">
    <citation type="submission" date="2021-05" db="EMBL/GenBank/DDBJ databases">
        <authorList>
            <person name="Alioto T."/>
            <person name="Alioto T."/>
            <person name="Gomez Garrido J."/>
        </authorList>
    </citation>
    <scope>NUCLEOTIDE SEQUENCE</scope>
</reference>